<dbReference type="Proteomes" id="UP000321567">
    <property type="component" value="Unassembled WGS sequence"/>
</dbReference>
<reference evidence="2 3" key="1">
    <citation type="submission" date="2019-07" db="EMBL/GenBank/DDBJ databases">
        <title>Whole genome shotgun sequence of Rhodospirillum oryzae NBRC 107573.</title>
        <authorList>
            <person name="Hosoyama A."/>
            <person name="Uohara A."/>
            <person name="Ohji S."/>
            <person name="Ichikawa N."/>
        </authorList>
    </citation>
    <scope>NUCLEOTIDE SEQUENCE [LARGE SCALE GENOMIC DNA]</scope>
    <source>
        <strain evidence="2 3">NBRC 107573</strain>
    </source>
</reference>
<dbReference type="Pfam" id="PF07027">
    <property type="entry name" value="DUF1318"/>
    <property type="match status" value="1"/>
</dbReference>
<keyword evidence="1" id="KW-0732">Signal</keyword>
<evidence type="ECO:0000313" key="3">
    <source>
        <dbReference type="Proteomes" id="UP000321567"/>
    </source>
</evidence>
<organism evidence="2 3">
    <name type="scientific">Pararhodospirillum oryzae</name>
    <dbReference type="NCBI Taxonomy" id="478448"/>
    <lineage>
        <taxon>Bacteria</taxon>
        <taxon>Pseudomonadati</taxon>
        <taxon>Pseudomonadota</taxon>
        <taxon>Alphaproteobacteria</taxon>
        <taxon>Rhodospirillales</taxon>
        <taxon>Rhodospirillaceae</taxon>
        <taxon>Pararhodospirillum</taxon>
    </lineage>
</organism>
<dbReference type="OrthoDB" id="7362294at2"/>
<dbReference type="InterPro" id="IPR008309">
    <property type="entry name" value="YdbL"/>
</dbReference>
<evidence type="ECO:0008006" key="4">
    <source>
        <dbReference type="Google" id="ProtNLM"/>
    </source>
</evidence>
<accession>A0A512H3H2</accession>
<protein>
    <recommendedName>
        <fullName evidence="4">DUF1318 domain-containing protein</fullName>
    </recommendedName>
</protein>
<comment type="caution">
    <text evidence="2">The sequence shown here is derived from an EMBL/GenBank/DDBJ whole genome shotgun (WGS) entry which is preliminary data.</text>
</comment>
<evidence type="ECO:0000313" key="2">
    <source>
        <dbReference type="EMBL" id="GEO80004.1"/>
    </source>
</evidence>
<dbReference type="EMBL" id="BJZO01000002">
    <property type="protein sequence ID" value="GEO80004.1"/>
    <property type="molecule type" value="Genomic_DNA"/>
</dbReference>
<proteinExistence type="predicted"/>
<dbReference type="AlphaFoldDB" id="A0A512H3H2"/>
<evidence type="ECO:0000256" key="1">
    <source>
        <dbReference type="SAM" id="SignalP"/>
    </source>
</evidence>
<dbReference type="RefSeq" id="WP_147162074.1">
    <property type="nucleotide sequence ID" value="NZ_BJZO01000002.1"/>
</dbReference>
<name>A0A512H3H2_9PROT</name>
<sequence length="115" mass="11928">MRHDLPPSLVSSRRRGPALRISCAASAVLAGAVALAPMAQALDLDGARNQGLVCEAPDGLVRALAPSPEVKALVADTNARRMQAYQASAQTQNVPVNQVQAVSGGLLRQKHPACP</sequence>
<keyword evidence="3" id="KW-1185">Reference proteome</keyword>
<feature type="chain" id="PRO_5021949072" description="DUF1318 domain-containing protein" evidence="1">
    <location>
        <begin position="42"/>
        <end position="115"/>
    </location>
</feature>
<gene>
    <name evidence="2" type="ORF">ROR02_01350</name>
</gene>
<feature type="signal peptide" evidence="1">
    <location>
        <begin position="1"/>
        <end position="41"/>
    </location>
</feature>